<accession>A0A0U5B9S0</accession>
<dbReference type="PATRIC" id="fig|446692.3.peg.1813"/>
<proteinExistence type="predicted"/>
<dbReference type="AlphaFoldDB" id="A0A0U5B9S0"/>
<evidence type="ECO:0000313" key="2">
    <source>
        <dbReference type="Proteomes" id="UP000056109"/>
    </source>
</evidence>
<name>A0A0U5B9S0_9PROT</name>
<protein>
    <submittedName>
        <fullName evidence="1">Uncharacterized protein</fullName>
    </submittedName>
</protein>
<dbReference type="EMBL" id="LN606600">
    <property type="protein sequence ID" value="CEF41106.1"/>
    <property type="molecule type" value="Genomic_DNA"/>
</dbReference>
<gene>
    <name evidence="1" type="ORF">ASN_1771</name>
</gene>
<dbReference type="KEGG" id="asz:ASN_1771"/>
<dbReference type="Proteomes" id="UP000056109">
    <property type="component" value="Chromosome I"/>
</dbReference>
<keyword evidence="2" id="KW-1185">Reference proteome</keyword>
<reference evidence="2" key="1">
    <citation type="submission" date="2014-09" db="EMBL/GenBank/DDBJ databases">
        <authorList>
            <person name="Illeghems K.G."/>
        </authorList>
    </citation>
    <scope>NUCLEOTIDE SEQUENCE [LARGE SCALE GENOMIC DNA]</scope>
    <source>
        <strain evidence="2">108B</strain>
    </source>
</reference>
<evidence type="ECO:0000313" key="1">
    <source>
        <dbReference type="EMBL" id="CEF41106.1"/>
    </source>
</evidence>
<sequence length="65" mass="7259">MKKYIIVSNDRDPETGDRLMFQFFARSKRGKALARKAARVAGVDVLEVFGPSQRASAYALSLEPK</sequence>
<organism evidence="1 2">
    <name type="scientific">Acetobacter senegalensis</name>
    <dbReference type="NCBI Taxonomy" id="446692"/>
    <lineage>
        <taxon>Bacteria</taxon>
        <taxon>Pseudomonadati</taxon>
        <taxon>Pseudomonadota</taxon>
        <taxon>Alphaproteobacteria</taxon>
        <taxon>Acetobacterales</taxon>
        <taxon>Acetobacteraceae</taxon>
        <taxon>Acetobacter</taxon>
    </lineage>
</organism>